<dbReference type="InterPro" id="IPR035906">
    <property type="entry name" value="MetI-like_sf"/>
</dbReference>
<dbReference type="Gene3D" id="1.10.3720.10">
    <property type="entry name" value="MetI-like"/>
    <property type="match status" value="1"/>
</dbReference>
<gene>
    <name evidence="10" type="ORF">GM50_10405</name>
</gene>
<proteinExistence type="inferred from homology"/>
<dbReference type="PROSITE" id="PS50928">
    <property type="entry name" value="ABC_TM1"/>
    <property type="match status" value="1"/>
</dbReference>
<feature type="transmembrane region" description="Helical" evidence="8">
    <location>
        <begin position="25"/>
        <end position="45"/>
    </location>
</feature>
<keyword evidence="6 8" id="KW-1133">Transmembrane helix</keyword>
<feature type="transmembrane region" description="Helical" evidence="8">
    <location>
        <begin position="210"/>
        <end position="232"/>
    </location>
</feature>
<feature type="transmembrane region" description="Helical" evidence="8">
    <location>
        <begin position="83"/>
        <end position="102"/>
    </location>
</feature>
<dbReference type="EMBL" id="JNSK01000034">
    <property type="protein sequence ID" value="KGA17895.1"/>
    <property type="molecule type" value="Genomic_DNA"/>
</dbReference>
<comment type="similarity">
    <text evidence="2">Belongs to the binding-protein-dependent transport system permease family. CysTW subfamily.</text>
</comment>
<feature type="transmembrane region" description="Helical" evidence="8">
    <location>
        <begin position="275"/>
        <end position="293"/>
    </location>
</feature>
<name>A0A094Q1C4_9ZZZZ</name>
<dbReference type="AlphaFoldDB" id="A0A094Q1C4"/>
<feature type="transmembrane region" description="Helical" evidence="8">
    <location>
        <begin position="114"/>
        <end position="142"/>
    </location>
</feature>
<organism evidence="10">
    <name type="scientific">freshwater metagenome</name>
    <dbReference type="NCBI Taxonomy" id="449393"/>
    <lineage>
        <taxon>unclassified sequences</taxon>
        <taxon>metagenomes</taxon>
        <taxon>ecological metagenomes</taxon>
    </lineage>
</organism>
<protein>
    <recommendedName>
        <fullName evidence="9">ABC transmembrane type-1 domain-containing protein</fullName>
    </recommendedName>
</protein>
<feature type="domain" description="ABC transmembrane type-1" evidence="9">
    <location>
        <begin position="77"/>
        <end position="290"/>
    </location>
</feature>
<dbReference type="PANTHER" id="PTHR42929:SF1">
    <property type="entry name" value="INNER MEMBRANE ABC TRANSPORTER PERMEASE PROTEIN YDCU-RELATED"/>
    <property type="match status" value="1"/>
</dbReference>
<dbReference type="SUPFAM" id="SSF161098">
    <property type="entry name" value="MetI-like"/>
    <property type="match status" value="1"/>
</dbReference>
<comment type="subcellular location">
    <subcellularLocation>
        <location evidence="1">Cell membrane</location>
        <topology evidence="1">Multi-pass membrane protein</topology>
    </subcellularLocation>
</comment>
<sequence length="304" mass="33057">MTQSQIARAGSSTGAGSRFWRNKKAYVGILPFLVLTGLFLIWPTINVVYGAFFTEEGKFSLDYIINTIQKEAHWIPFLNTLKISFWTSIVGGLIGALFAWAISTGKPDGIGRRFVLAAGGVLAQFGGVMLAFAFFATFGFNGFVTTFALKFSETSFLASPDWLYGLFGLGVVYTFFQIPLMFIVFLPAVENLKPQWSEASQSLGGTSKDYWLRIGFPVLFPSFLGGILLLFVNAFSAYATAAALISQGTIITPLDIGSALSSEVGGASAPLAKTLSLYMVTVVVIVMALYSLLRKRVSKWENTK</sequence>
<dbReference type="GO" id="GO:0005886">
    <property type="term" value="C:plasma membrane"/>
    <property type="evidence" value="ECO:0007669"/>
    <property type="project" value="UniProtKB-SubCell"/>
</dbReference>
<evidence type="ECO:0000259" key="9">
    <source>
        <dbReference type="PROSITE" id="PS50928"/>
    </source>
</evidence>
<reference evidence="10" key="1">
    <citation type="submission" date="2014-05" db="EMBL/GenBank/DDBJ databases">
        <title>Key roles for freshwater Actinobacteria revealed by deep metagenomic sequencing.</title>
        <authorList>
            <person name="Ghai R."/>
            <person name="Mizuno C.M."/>
            <person name="Picazo A."/>
            <person name="Camacho A."/>
            <person name="Rodriguez-Valera F."/>
        </authorList>
    </citation>
    <scope>NUCLEOTIDE SEQUENCE</scope>
</reference>
<evidence type="ECO:0000256" key="4">
    <source>
        <dbReference type="ARBA" id="ARBA00022475"/>
    </source>
</evidence>
<accession>A0A094Q1C4</accession>
<evidence type="ECO:0000256" key="3">
    <source>
        <dbReference type="ARBA" id="ARBA00022448"/>
    </source>
</evidence>
<evidence type="ECO:0000256" key="1">
    <source>
        <dbReference type="ARBA" id="ARBA00004651"/>
    </source>
</evidence>
<feature type="transmembrane region" description="Helical" evidence="8">
    <location>
        <begin position="162"/>
        <end position="189"/>
    </location>
</feature>
<keyword evidence="3" id="KW-0813">Transport</keyword>
<evidence type="ECO:0000256" key="6">
    <source>
        <dbReference type="ARBA" id="ARBA00022989"/>
    </source>
</evidence>
<evidence type="ECO:0000256" key="8">
    <source>
        <dbReference type="SAM" id="Phobius"/>
    </source>
</evidence>
<keyword evidence="4" id="KW-1003">Cell membrane</keyword>
<keyword evidence="7 8" id="KW-0472">Membrane</keyword>
<dbReference type="PANTHER" id="PTHR42929">
    <property type="entry name" value="INNER MEMBRANE ABC TRANSPORTER PERMEASE PROTEIN YDCU-RELATED-RELATED"/>
    <property type="match status" value="1"/>
</dbReference>
<evidence type="ECO:0000256" key="7">
    <source>
        <dbReference type="ARBA" id="ARBA00023136"/>
    </source>
</evidence>
<evidence type="ECO:0000256" key="5">
    <source>
        <dbReference type="ARBA" id="ARBA00022692"/>
    </source>
</evidence>
<comment type="caution">
    <text evidence="10">The sequence shown here is derived from an EMBL/GenBank/DDBJ whole genome shotgun (WGS) entry which is preliminary data.</text>
</comment>
<dbReference type="GO" id="GO:0055085">
    <property type="term" value="P:transmembrane transport"/>
    <property type="evidence" value="ECO:0007669"/>
    <property type="project" value="InterPro"/>
</dbReference>
<dbReference type="InterPro" id="IPR000515">
    <property type="entry name" value="MetI-like"/>
</dbReference>
<evidence type="ECO:0000256" key="2">
    <source>
        <dbReference type="ARBA" id="ARBA00007069"/>
    </source>
</evidence>
<evidence type="ECO:0000313" key="10">
    <source>
        <dbReference type="EMBL" id="KGA17895.1"/>
    </source>
</evidence>
<keyword evidence="5 8" id="KW-0812">Transmembrane</keyword>